<accession>A0AAN9RFV2</accession>
<dbReference type="Proteomes" id="UP001374584">
    <property type="component" value="Unassembled WGS sequence"/>
</dbReference>
<dbReference type="AlphaFoldDB" id="A0AAN9RFV2"/>
<organism evidence="1 2">
    <name type="scientific">Phaseolus coccineus</name>
    <name type="common">Scarlet runner bean</name>
    <name type="synonym">Phaseolus multiflorus</name>
    <dbReference type="NCBI Taxonomy" id="3886"/>
    <lineage>
        <taxon>Eukaryota</taxon>
        <taxon>Viridiplantae</taxon>
        <taxon>Streptophyta</taxon>
        <taxon>Embryophyta</taxon>
        <taxon>Tracheophyta</taxon>
        <taxon>Spermatophyta</taxon>
        <taxon>Magnoliopsida</taxon>
        <taxon>eudicotyledons</taxon>
        <taxon>Gunneridae</taxon>
        <taxon>Pentapetalae</taxon>
        <taxon>rosids</taxon>
        <taxon>fabids</taxon>
        <taxon>Fabales</taxon>
        <taxon>Fabaceae</taxon>
        <taxon>Papilionoideae</taxon>
        <taxon>50 kb inversion clade</taxon>
        <taxon>NPAAA clade</taxon>
        <taxon>indigoferoid/millettioid clade</taxon>
        <taxon>Phaseoleae</taxon>
        <taxon>Phaseolus</taxon>
    </lineage>
</organism>
<evidence type="ECO:0000313" key="2">
    <source>
        <dbReference type="Proteomes" id="UP001374584"/>
    </source>
</evidence>
<proteinExistence type="predicted"/>
<gene>
    <name evidence="1" type="ORF">VNO80_08017</name>
</gene>
<reference evidence="1 2" key="1">
    <citation type="submission" date="2024-01" db="EMBL/GenBank/DDBJ databases">
        <title>The genomes of 5 underutilized Papilionoideae crops provide insights into root nodulation and disease resistanc.</title>
        <authorList>
            <person name="Jiang F."/>
        </authorList>
    </citation>
    <scope>NUCLEOTIDE SEQUENCE [LARGE SCALE GENOMIC DNA]</scope>
    <source>
        <strain evidence="1">JINMINGXINNONG_FW02</strain>
        <tissue evidence="1">Leaves</tissue>
    </source>
</reference>
<keyword evidence="2" id="KW-1185">Reference proteome</keyword>
<evidence type="ECO:0000313" key="1">
    <source>
        <dbReference type="EMBL" id="KAK7374585.1"/>
    </source>
</evidence>
<comment type="caution">
    <text evidence="1">The sequence shown here is derived from an EMBL/GenBank/DDBJ whole genome shotgun (WGS) entry which is preliminary data.</text>
</comment>
<protein>
    <submittedName>
        <fullName evidence="1">Uncharacterized protein</fullName>
    </submittedName>
</protein>
<name>A0AAN9RFV2_PHACN</name>
<dbReference type="EMBL" id="JAYMYR010000003">
    <property type="protein sequence ID" value="KAK7374585.1"/>
    <property type="molecule type" value="Genomic_DNA"/>
</dbReference>
<sequence>MDGPGLGVVKGGYDVWYTRLPRVETSILFDHCGGNSDGWTGQTIIGFSLEDFDAGWTFSSDVNLDWGAGKKGSRMQGAGGESNRKVEEHIRLNKSRGSVTGEAARAEAVGFTAEEAARAEEVGLIAGEAA</sequence>